<evidence type="ECO:0000256" key="3">
    <source>
        <dbReference type="PROSITE-ProRule" id="PRU00169"/>
    </source>
</evidence>
<dbReference type="PROSITE" id="PS00622">
    <property type="entry name" value="HTH_LUXR_1"/>
    <property type="match status" value="1"/>
</dbReference>
<dbReference type="SUPFAM" id="SSF52172">
    <property type="entry name" value="CheY-like"/>
    <property type="match status" value="1"/>
</dbReference>
<dbReference type="Proteomes" id="UP001500928">
    <property type="component" value="Unassembled WGS sequence"/>
</dbReference>
<sequence>MTDSRRPAEPTGRRGAGSRPGDDAVRPVTVVIIDGHEMVRAGLRMMVADRPEVRVVGEAEDARTGVAVAMDLAPDVVLVETRLRDADGLDVCRDLVARGPAQVVVFAAHDDEASVTRVLDAGARGYLLKQVSAGELVDALLRVRAGDLVVDPRAAGRGQEETTTGVGPADHRSGGHLGLTPRESDVLALIVTGMTNSAISARLVVGEQTVKTHVRAIYRKLGVNDRESALARALREGLFH</sequence>
<keyword evidence="2" id="KW-0238">DNA-binding</keyword>
<evidence type="ECO:0000256" key="1">
    <source>
        <dbReference type="ARBA" id="ARBA00022553"/>
    </source>
</evidence>
<dbReference type="Pfam" id="PF00072">
    <property type="entry name" value="Response_reg"/>
    <property type="match status" value="1"/>
</dbReference>
<feature type="region of interest" description="Disordered" evidence="4">
    <location>
        <begin position="1"/>
        <end position="23"/>
    </location>
</feature>
<evidence type="ECO:0000313" key="8">
    <source>
        <dbReference type="Proteomes" id="UP001500928"/>
    </source>
</evidence>
<keyword evidence="8" id="KW-1185">Reference proteome</keyword>
<proteinExistence type="predicted"/>
<dbReference type="PANTHER" id="PTHR43214:SF43">
    <property type="entry name" value="TWO-COMPONENT RESPONSE REGULATOR"/>
    <property type="match status" value="1"/>
</dbReference>
<dbReference type="Pfam" id="PF00196">
    <property type="entry name" value="GerE"/>
    <property type="match status" value="1"/>
</dbReference>
<feature type="domain" description="Response regulatory" evidence="6">
    <location>
        <begin position="29"/>
        <end position="144"/>
    </location>
</feature>
<organism evidence="7 8">
    <name type="scientific">Actinomycetospora chlora</name>
    <dbReference type="NCBI Taxonomy" id="663608"/>
    <lineage>
        <taxon>Bacteria</taxon>
        <taxon>Bacillati</taxon>
        <taxon>Actinomycetota</taxon>
        <taxon>Actinomycetes</taxon>
        <taxon>Pseudonocardiales</taxon>
        <taxon>Pseudonocardiaceae</taxon>
        <taxon>Actinomycetospora</taxon>
    </lineage>
</organism>
<protein>
    <submittedName>
        <fullName evidence="7">Response regulator transcription factor</fullName>
    </submittedName>
</protein>
<dbReference type="RefSeq" id="WP_345410843.1">
    <property type="nucleotide sequence ID" value="NZ_BAABHO010000003.1"/>
</dbReference>
<evidence type="ECO:0000259" key="6">
    <source>
        <dbReference type="PROSITE" id="PS50110"/>
    </source>
</evidence>
<evidence type="ECO:0000313" key="7">
    <source>
        <dbReference type="EMBL" id="GAA4775713.1"/>
    </source>
</evidence>
<comment type="caution">
    <text evidence="3">Lacks conserved residue(s) required for the propagation of feature annotation.</text>
</comment>
<feature type="compositionally biased region" description="Basic and acidic residues" evidence="4">
    <location>
        <begin position="1"/>
        <end position="12"/>
    </location>
</feature>
<dbReference type="SMART" id="SM00448">
    <property type="entry name" value="REC"/>
    <property type="match status" value="1"/>
</dbReference>
<dbReference type="EMBL" id="BAABHO010000003">
    <property type="protein sequence ID" value="GAA4775713.1"/>
    <property type="molecule type" value="Genomic_DNA"/>
</dbReference>
<dbReference type="PANTHER" id="PTHR43214">
    <property type="entry name" value="TWO-COMPONENT RESPONSE REGULATOR"/>
    <property type="match status" value="1"/>
</dbReference>
<evidence type="ECO:0000256" key="2">
    <source>
        <dbReference type="ARBA" id="ARBA00023125"/>
    </source>
</evidence>
<dbReference type="PROSITE" id="PS50110">
    <property type="entry name" value="RESPONSE_REGULATORY"/>
    <property type="match status" value="1"/>
</dbReference>
<comment type="caution">
    <text evidence="7">The sequence shown here is derived from an EMBL/GenBank/DDBJ whole genome shotgun (WGS) entry which is preliminary data.</text>
</comment>
<keyword evidence="1" id="KW-0597">Phosphoprotein</keyword>
<dbReference type="InterPro" id="IPR016032">
    <property type="entry name" value="Sig_transdc_resp-reg_C-effctor"/>
</dbReference>
<dbReference type="InterPro" id="IPR058245">
    <property type="entry name" value="NreC/VraR/RcsB-like_REC"/>
</dbReference>
<dbReference type="PRINTS" id="PR00038">
    <property type="entry name" value="HTHLUXR"/>
</dbReference>
<dbReference type="Gene3D" id="3.40.50.2300">
    <property type="match status" value="1"/>
</dbReference>
<dbReference type="SUPFAM" id="SSF46894">
    <property type="entry name" value="C-terminal effector domain of the bipartite response regulators"/>
    <property type="match status" value="1"/>
</dbReference>
<evidence type="ECO:0000259" key="5">
    <source>
        <dbReference type="PROSITE" id="PS50043"/>
    </source>
</evidence>
<dbReference type="PROSITE" id="PS50043">
    <property type="entry name" value="HTH_LUXR_2"/>
    <property type="match status" value="1"/>
</dbReference>
<evidence type="ECO:0000256" key="4">
    <source>
        <dbReference type="SAM" id="MobiDB-lite"/>
    </source>
</evidence>
<dbReference type="InterPro" id="IPR000792">
    <property type="entry name" value="Tscrpt_reg_LuxR_C"/>
</dbReference>
<dbReference type="InterPro" id="IPR001789">
    <property type="entry name" value="Sig_transdc_resp-reg_receiver"/>
</dbReference>
<reference evidence="8" key="1">
    <citation type="journal article" date="2019" name="Int. J. Syst. Evol. Microbiol.">
        <title>The Global Catalogue of Microorganisms (GCM) 10K type strain sequencing project: providing services to taxonomists for standard genome sequencing and annotation.</title>
        <authorList>
            <consortium name="The Broad Institute Genomics Platform"/>
            <consortium name="The Broad Institute Genome Sequencing Center for Infectious Disease"/>
            <person name="Wu L."/>
            <person name="Ma J."/>
        </authorList>
    </citation>
    <scope>NUCLEOTIDE SEQUENCE [LARGE SCALE GENOMIC DNA]</scope>
    <source>
        <strain evidence="8">JCM 17979</strain>
    </source>
</reference>
<feature type="domain" description="HTH luxR-type" evidence="5">
    <location>
        <begin position="172"/>
        <end position="237"/>
    </location>
</feature>
<gene>
    <name evidence="7" type="ORF">GCM10023200_05400</name>
</gene>
<accession>A0ABP9A7E1</accession>
<dbReference type="InterPro" id="IPR011006">
    <property type="entry name" value="CheY-like_superfamily"/>
</dbReference>
<feature type="region of interest" description="Disordered" evidence="4">
    <location>
        <begin position="154"/>
        <end position="179"/>
    </location>
</feature>
<dbReference type="SMART" id="SM00421">
    <property type="entry name" value="HTH_LUXR"/>
    <property type="match status" value="1"/>
</dbReference>
<dbReference type="InterPro" id="IPR039420">
    <property type="entry name" value="WalR-like"/>
</dbReference>
<dbReference type="CDD" id="cd17535">
    <property type="entry name" value="REC_NarL-like"/>
    <property type="match status" value="1"/>
</dbReference>
<name>A0ABP9A7E1_9PSEU</name>
<dbReference type="CDD" id="cd06170">
    <property type="entry name" value="LuxR_C_like"/>
    <property type="match status" value="1"/>
</dbReference>